<dbReference type="SUPFAM" id="SSF48403">
    <property type="entry name" value="Ankyrin repeat"/>
    <property type="match status" value="1"/>
</dbReference>
<keyword evidence="2 3" id="KW-0040">ANK repeat</keyword>
<reference evidence="4 5" key="1">
    <citation type="submission" date="2024-06" db="EMBL/GenBank/DDBJ databases">
        <title>The Natural Products Discovery Center: Release of the First 8490 Sequenced Strains for Exploring Actinobacteria Biosynthetic Diversity.</title>
        <authorList>
            <person name="Kalkreuter E."/>
            <person name="Kautsar S.A."/>
            <person name="Yang D."/>
            <person name="Bader C.D."/>
            <person name="Teijaro C.N."/>
            <person name="Fluegel L."/>
            <person name="Davis C.M."/>
            <person name="Simpson J.R."/>
            <person name="Lauterbach L."/>
            <person name="Steele A.D."/>
            <person name="Gui C."/>
            <person name="Meng S."/>
            <person name="Li G."/>
            <person name="Viehrig K."/>
            <person name="Ye F."/>
            <person name="Su P."/>
            <person name="Kiefer A.F."/>
            <person name="Nichols A."/>
            <person name="Cepeda A.J."/>
            <person name="Yan W."/>
            <person name="Fan B."/>
            <person name="Jiang Y."/>
            <person name="Adhikari A."/>
            <person name="Zheng C.-J."/>
            <person name="Schuster L."/>
            <person name="Cowan T.M."/>
            <person name="Smanski M.J."/>
            <person name="Chevrette M.G."/>
            <person name="De Carvalho L.P.S."/>
            <person name="Shen B."/>
        </authorList>
    </citation>
    <scope>NUCLEOTIDE SEQUENCE [LARGE SCALE GENOMIC DNA]</scope>
    <source>
        <strain evidence="4 5">NPDC050671</strain>
    </source>
</reference>
<dbReference type="EMBL" id="JBFAIH010000017">
    <property type="protein sequence ID" value="MEV0365958.1"/>
    <property type="molecule type" value="Genomic_DNA"/>
</dbReference>
<feature type="repeat" description="ANK" evidence="3">
    <location>
        <begin position="74"/>
        <end position="106"/>
    </location>
</feature>
<dbReference type="Gene3D" id="1.25.40.20">
    <property type="entry name" value="Ankyrin repeat-containing domain"/>
    <property type="match status" value="2"/>
</dbReference>
<evidence type="ECO:0000313" key="5">
    <source>
        <dbReference type="Proteomes" id="UP001551658"/>
    </source>
</evidence>
<evidence type="ECO:0000256" key="3">
    <source>
        <dbReference type="PROSITE-ProRule" id="PRU00023"/>
    </source>
</evidence>
<feature type="repeat" description="ANK" evidence="3">
    <location>
        <begin position="41"/>
        <end position="73"/>
    </location>
</feature>
<feature type="repeat" description="ANK" evidence="3">
    <location>
        <begin position="141"/>
        <end position="173"/>
    </location>
</feature>
<protein>
    <submittedName>
        <fullName evidence="4">Ankyrin repeat domain-containing protein</fullName>
    </submittedName>
</protein>
<accession>A0ABV3FE27</accession>
<dbReference type="RefSeq" id="WP_357983156.1">
    <property type="nucleotide sequence ID" value="NZ_JBFAIH010000017.1"/>
</dbReference>
<organism evidence="4 5">
    <name type="scientific">Nocardia fusca</name>
    <dbReference type="NCBI Taxonomy" id="941183"/>
    <lineage>
        <taxon>Bacteria</taxon>
        <taxon>Bacillati</taxon>
        <taxon>Actinomycetota</taxon>
        <taxon>Actinomycetes</taxon>
        <taxon>Mycobacteriales</taxon>
        <taxon>Nocardiaceae</taxon>
        <taxon>Nocardia</taxon>
    </lineage>
</organism>
<dbReference type="SMART" id="SM00248">
    <property type="entry name" value="ANK"/>
    <property type="match status" value="4"/>
</dbReference>
<dbReference type="Pfam" id="PF12796">
    <property type="entry name" value="Ank_2"/>
    <property type="match status" value="1"/>
</dbReference>
<evidence type="ECO:0000313" key="4">
    <source>
        <dbReference type="EMBL" id="MEV0365958.1"/>
    </source>
</evidence>
<keyword evidence="5" id="KW-1185">Reference proteome</keyword>
<gene>
    <name evidence="4" type="ORF">AB0H72_24975</name>
</gene>
<dbReference type="Proteomes" id="UP001551658">
    <property type="component" value="Unassembled WGS sequence"/>
</dbReference>
<name>A0ABV3FE27_9NOCA</name>
<dbReference type="Pfam" id="PF00023">
    <property type="entry name" value="Ank"/>
    <property type="match status" value="1"/>
</dbReference>
<keyword evidence="1" id="KW-0677">Repeat</keyword>
<dbReference type="PANTHER" id="PTHR24198:SF165">
    <property type="entry name" value="ANKYRIN REPEAT-CONTAINING PROTEIN-RELATED"/>
    <property type="match status" value="1"/>
</dbReference>
<dbReference type="InterPro" id="IPR002110">
    <property type="entry name" value="Ankyrin_rpt"/>
</dbReference>
<comment type="caution">
    <text evidence="4">The sequence shown here is derived from an EMBL/GenBank/DDBJ whole genome shotgun (WGS) entry which is preliminary data.</text>
</comment>
<dbReference type="InterPro" id="IPR036770">
    <property type="entry name" value="Ankyrin_rpt-contain_sf"/>
</dbReference>
<evidence type="ECO:0000256" key="1">
    <source>
        <dbReference type="ARBA" id="ARBA00022737"/>
    </source>
</evidence>
<dbReference type="PROSITE" id="PS50297">
    <property type="entry name" value="ANK_REP_REGION"/>
    <property type="match status" value="2"/>
</dbReference>
<proteinExistence type="predicted"/>
<sequence length="215" mass="22428">MGTPFDGTAARDCAAAIAAHDSGRLGVALAAGADPNAVGDEGLTLLHWAVLSRSEAACAVLLDAGADPHRADDDGETPLHCAASIDDPAYLTTLLTRQADPDVPNPRTGSTPLLQAVLRQLDRNVSVLLRHEANPNIADLAGELPLHAAAQLDRYADVLALLEAGADPAAVNGQRVTFQRYLFMTPSVLLPPTSRAAVDRISAWLAEHGIPVEDG</sequence>
<evidence type="ECO:0000256" key="2">
    <source>
        <dbReference type="ARBA" id="ARBA00023043"/>
    </source>
</evidence>
<dbReference type="PANTHER" id="PTHR24198">
    <property type="entry name" value="ANKYRIN REPEAT AND PROTEIN KINASE DOMAIN-CONTAINING PROTEIN"/>
    <property type="match status" value="1"/>
</dbReference>
<dbReference type="PROSITE" id="PS50088">
    <property type="entry name" value="ANK_REPEAT"/>
    <property type="match status" value="3"/>
</dbReference>